<proteinExistence type="predicted"/>
<feature type="compositionally biased region" description="Basic and acidic residues" evidence="3">
    <location>
        <begin position="801"/>
        <end position="862"/>
    </location>
</feature>
<feature type="compositionally biased region" description="Low complexity" evidence="3">
    <location>
        <begin position="788"/>
        <end position="797"/>
    </location>
</feature>
<dbReference type="Gene3D" id="1.20.1270.220">
    <property type="match status" value="1"/>
</dbReference>
<dbReference type="PROSITE" id="PS50014">
    <property type="entry name" value="BROMODOMAIN_2"/>
    <property type="match status" value="2"/>
</dbReference>
<dbReference type="Proteomes" id="UP000748756">
    <property type="component" value="Unassembled WGS sequence"/>
</dbReference>
<dbReference type="InterPro" id="IPR050935">
    <property type="entry name" value="Bromo_chromatin_reader"/>
</dbReference>
<evidence type="ECO:0000313" key="7">
    <source>
        <dbReference type="Proteomes" id="UP000748756"/>
    </source>
</evidence>
<feature type="compositionally biased region" description="Basic residues" evidence="3">
    <location>
        <begin position="428"/>
        <end position="437"/>
    </location>
</feature>
<feature type="region of interest" description="Disordered" evidence="3">
    <location>
        <begin position="969"/>
        <end position="991"/>
    </location>
</feature>
<evidence type="ECO:0000313" key="6">
    <source>
        <dbReference type="EMBL" id="KAF9126365.1"/>
    </source>
</evidence>
<dbReference type="GO" id="GO:0000785">
    <property type="term" value="C:chromatin"/>
    <property type="evidence" value="ECO:0007669"/>
    <property type="project" value="TreeGrafter"/>
</dbReference>
<dbReference type="Pfam" id="PF00439">
    <property type="entry name" value="Bromodomain"/>
    <property type="match status" value="2"/>
</dbReference>
<dbReference type="OrthoDB" id="21449at2759"/>
<gene>
    <name evidence="6" type="ORF">BG015_004704</name>
</gene>
<keyword evidence="7" id="KW-1185">Reference proteome</keyword>
<organism evidence="6 7">
    <name type="scientific">Linnemannia schmuckeri</name>
    <dbReference type="NCBI Taxonomy" id="64567"/>
    <lineage>
        <taxon>Eukaryota</taxon>
        <taxon>Fungi</taxon>
        <taxon>Fungi incertae sedis</taxon>
        <taxon>Mucoromycota</taxon>
        <taxon>Mortierellomycotina</taxon>
        <taxon>Mortierellomycetes</taxon>
        <taxon>Mortierellales</taxon>
        <taxon>Mortierellaceae</taxon>
        <taxon>Linnemannia</taxon>
    </lineage>
</organism>
<feature type="region of interest" description="Disordered" evidence="3">
    <location>
        <begin position="426"/>
        <end position="491"/>
    </location>
</feature>
<keyword evidence="1 2" id="KW-0103">Bromodomain</keyword>
<evidence type="ECO:0000256" key="2">
    <source>
        <dbReference type="PROSITE-ProRule" id="PRU00035"/>
    </source>
</evidence>
<dbReference type="Pfam" id="PF17035">
    <property type="entry name" value="BET"/>
    <property type="match status" value="1"/>
</dbReference>
<dbReference type="PANTHER" id="PTHR22880:SF225">
    <property type="entry name" value="BROMODOMAIN-CONTAINING PROTEIN BET-1-RELATED"/>
    <property type="match status" value="1"/>
</dbReference>
<dbReference type="GO" id="GO:0006338">
    <property type="term" value="P:chromatin remodeling"/>
    <property type="evidence" value="ECO:0007669"/>
    <property type="project" value="TreeGrafter"/>
</dbReference>
<feature type="domain" description="Bromo" evidence="4">
    <location>
        <begin position="80"/>
        <end position="152"/>
    </location>
</feature>
<evidence type="ECO:0000256" key="1">
    <source>
        <dbReference type="ARBA" id="ARBA00023117"/>
    </source>
</evidence>
<feature type="region of interest" description="Disordered" evidence="3">
    <location>
        <begin position="752"/>
        <end position="862"/>
    </location>
</feature>
<dbReference type="PROSITE" id="PS51525">
    <property type="entry name" value="NET"/>
    <property type="match status" value="1"/>
</dbReference>
<dbReference type="PANTHER" id="PTHR22880">
    <property type="entry name" value="FALZ-RELATED BROMODOMAIN-CONTAINING PROTEINS"/>
    <property type="match status" value="1"/>
</dbReference>
<feature type="compositionally biased region" description="Basic and acidic residues" evidence="3">
    <location>
        <begin position="231"/>
        <end position="248"/>
    </location>
</feature>
<feature type="compositionally biased region" description="Polar residues" evidence="3">
    <location>
        <begin position="975"/>
        <end position="991"/>
    </location>
</feature>
<feature type="compositionally biased region" description="Basic and acidic residues" evidence="3">
    <location>
        <begin position="198"/>
        <end position="208"/>
    </location>
</feature>
<feature type="region of interest" description="Disordered" evidence="3">
    <location>
        <begin position="183"/>
        <end position="208"/>
    </location>
</feature>
<sequence>MYKHTHEDDYPESLNGGSKRIKDTDQTPIMSDFIYPEATSSASQALRPLNPPQRVSNGGARVDMTPWQHKRCSDILKELKKNPASLDFRYPVAYQEMRLFDYPEIIKNPMDLSTIDKKLKARKYEAVDDFVSDINLIFSNCYLYNGPPGPMAVVSEHAAKLEEVFKNALAKLPVTEPNMASEPVVVKASSKKPSAPKPKKDILKKEEKKKEVKLMPVQLVAPASTAMTSMHQEHTRADSEERRPKRDVQAPSKEIPTGSSKRKGQGKWKSDPQLRHCQNILKEFAKKSNAEFMFPFMQPVDWKAFKLFSYPEIIKNPMDVSTIRTKLESDEYDNAAQFEADIRLMLNNCYTFNPPTDPVHQMGQRLQKLFESKWAELPREPTPPPVEEVTIDSEEEEEEPDVDSSDDKIAAMERDLKTLSEKLETMKATKKKEKSSKHPSTSKPVQEKPPKSKSSSASKSSIKTHDHKASSSKRSRPVYASSDEEDDVPIITLKQKQELSENISRLEGEKLAKVIQIIHRSMPQLRDNGGQDEIELEMDALDPATLRELYLYVRKNSATKRKRPEPKKVNVQYAQEDSVKRISELEGKLQKFDASSSHANGNLSHSSDLSSSSDSDSDSNDSEPVRPSARKSKKAASPPPSKSKQEAHVPSHKSRQESPSPYRKLTSPPSHKPKQESPPPSFKPSQETAPIPRRRKQSTPPPPSRRSKPSTPPTSRKSTLDSLWPNDLQGGTKTAMSFDVAPLDLKAISAVSSNVTKDKEVHSRKQSIEVTELENMEHWAAFPAEIEPSSSSNPSSSRQGEVQKSEKDKAYEKFMAEEKKKQQLRDEQLRREAEVREENERRRAEERQRAEEDLRRSGKEVRRQTFLREQRRQEELQRQRAEALERKRELLKAENPLWDQAYMMQQFEAEMEQDRREQLRLHQEKMRIARDAILADPLFNDPIAYYNNPIAFNNPMAMYGSYAWQMDSPDVSNGMPGSSGTSPTQSWSPPL</sequence>
<reference evidence="6" key="1">
    <citation type="journal article" date="2020" name="Fungal Divers.">
        <title>Resolving the Mortierellaceae phylogeny through synthesis of multi-gene phylogenetics and phylogenomics.</title>
        <authorList>
            <person name="Vandepol N."/>
            <person name="Liber J."/>
            <person name="Desiro A."/>
            <person name="Na H."/>
            <person name="Kennedy M."/>
            <person name="Barry K."/>
            <person name="Grigoriev I.V."/>
            <person name="Miller A.N."/>
            <person name="O'Donnell K."/>
            <person name="Stajich J.E."/>
            <person name="Bonito G."/>
        </authorList>
    </citation>
    <scope>NUCLEOTIDE SEQUENCE</scope>
    <source>
        <strain evidence="6">NRRL 6426</strain>
    </source>
</reference>
<dbReference type="SMART" id="SM00297">
    <property type="entry name" value="BROMO"/>
    <property type="match status" value="2"/>
</dbReference>
<comment type="caution">
    <text evidence="6">The sequence shown here is derived from an EMBL/GenBank/DDBJ whole genome shotgun (WGS) entry which is preliminary data.</text>
</comment>
<feature type="region of interest" description="Disordered" evidence="3">
    <location>
        <begin position="555"/>
        <end position="577"/>
    </location>
</feature>
<protein>
    <recommendedName>
        <fullName evidence="8">Bromodomain-containing protein</fullName>
    </recommendedName>
</protein>
<feature type="region of interest" description="Disordered" evidence="3">
    <location>
        <begin position="41"/>
        <end position="61"/>
    </location>
</feature>
<feature type="region of interest" description="Disordered" evidence="3">
    <location>
        <begin position="593"/>
        <end position="733"/>
    </location>
</feature>
<dbReference type="PRINTS" id="PR00503">
    <property type="entry name" value="BROMODOMAIN"/>
</dbReference>
<evidence type="ECO:0008006" key="8">
    <source>
        <dbReference type="Google" id="ProtNLM"/>
    </source>
</evidence>
<name>A0A9P5R9Z6_9FUNG</name>
<evidence type="ECO:0000259" key="5">
    <source>
        <dbReference type="PROSITE" id="PS51525"/>
    </source>
</evidence>
<feature type="region of interest" description="Disordered" evidence="3">
    <location>
        <begin position="223"/>
        <end position="272"/>
    </location>
</feature>
<dbReference type="GO" id="GO:0006355">
    <property type="term" value="P:regulation of DNA-templated transcription"/>
    <property type="evidence" value="ECO:0007669"/>
    <property type="project" value="TreeGrafter"/>
</dbReference>
<feature type="region of interest" description="Disordered" evidence="3">
    <location>
        <begin position="1"/>
        <end position="26"/>
    </location>
</feature>
<dbReference type="AlphaFoldDB" id="A0A9P5R9Z6"/>
<feature type="compositionally biased region" description="Acidic residues" evidence="3">
    <location>
        <begin position="389"/>
        <end position="404"/>
    </location>
</feature>
<accession>A0A9P5R9Z6</accession>
<dbReference type="EMBL" id="JAAAUQ010002198">
    <property type="protein sequence ID" value="KAF9126365.1"/>
    <property type="molecule type" value="Genomic_DNA"/>
</dbReference>
<feature type="non-terminal residue" evidence="6">
    <location>
        <position position="991"/>
    </location>
</feature>
<dbReference type="Gene3D" id="1.20.920.10">
    <property type="entry name" value="Bromodomain-like"/>
    <property type="match status" value="2"/>
</dbReference>
<dbReference type="InterPro" id="IPR036427">
    <property type="entry name" value="Bromodomain-like_sf"/>
</dbReference>
<evidence type="ECO:0000256" key="3">
    <source>
        <dbReference type="SAM" id="MobiDB-lite"/>
    </source>
</evidence>
<feature type="region of interest" description="Disordered" evidence="3">
    <location>
        <begin position="374"/>
        <end position="409"/>
    </location>
</feature>
<dbReference type="GO" id="GO:0005634">
    <property type="term" value="C:nucleus"/>
    <property type="evidence" value="ECO:0007669"/>
    <property type="project" value="TreeGrafter"/>
</dbReference>
<feature type="compositionally biased region" description="Basic and acidic residues" evidence="3">
    <location>
        <begin position="756"/>
        <end position="767"/>
    </location>
</feature>
<feature type="compositionally biased region" description="Low complexity" evidence="3">
    <location>
        <begin position="452"/>
        <end position="461"/>
    </location>
</feature>
<feature type="domain" description="Bromo" evidence="4">
    <location>
        <begin position="288"/>
        <end position="360"/>
    </location>
</feature>
<feature type="compositionally biased region" description="Low complexity" evidence="3">
    <location>
        <begin position="602"/>
        <end position="614"/>
    </location>
</feature>
<dbReference type="InterPro" id="IPR038336">
    <property type="entry name" value="NET_sf"/>
</dbReference>
<feature type="domain" description="NET" evidence="5">
    <location>
        <begin position="481"/>
        <end position="564"/>
    </location>
</feature>
<dbReference type="SUPFAM" id="SSF47370">
    <property type="entry name" value="Bromodomain"/>
    <property type="match status" value="2"/>
</dbReference>
<dbReference type="InterPro" id="IPR027353">
    <property type="entry name" value="NET_dom"/>
</dbReference>
<feature type="compositionally biased region" description="Low complexity" evidence="3">
    <location>
        <begin position="183"/>
        <end position="193"/>
    </location>
</feature>
<dbReference type="InterPro" id="IPR001487">
    <property type="entry name" value="Bromodomain"/>
</dbReference>
<evidence type="ECO:0000259" key="4">
    <source>
        <dbReference type="PROSITE" id="PS50014"/>
    </source>
</evidence>